<dbReference type="EMBL" id="LWCA01000629">
    <property type="protein sequence ID" value="OAF67570.1"/>
    <property type="molecule type" value="Genomic_DNA"/>
</dbReference>
<feature type="non-terminal residue" evidence="1">
    <location>
        <position position="556"/>
    </location>
</feature>
<reference evidence="1 2" key="1">
    <citation type="submission" date="2016-04" db="EMBL/GenBank/DDBJ databases">
        <title>The genome of Intoshia linei affirms orthonectids as highly simplified spiralians.</title>
        <authorList>
            <person name="Mikhailov K.V."/>
            <person name="Slusarev G.S."/>
            <person name="Nikitin M.A."/>
            <person name="Logacheva M.D."/>
            <person name="Penin A."/>
            <person name="Aleoshin V."/>
            <person name="Panchin Y.V."/>
        </authorList>
    </citation>
    <scope>NUCLEOTIDE SEQUENCE [LARGE SCALE GENOMIC DNA]</scope>
    <source>
        <strain evidence="1">Intl2013</strain>
        <tissue evidence="1">Whole animal</tissue>
    </source>
</reference>
<dbReference type="AlphaFoldDB" id="A0A177B0C1"/>
<dbReference type="Proteomes" id="UP000078046">
    <property type="component" value="Unassembled WGS sequence"/>
</dbReference>
<evidence type="ECO:0000313" key="1">
    <source>
        <dbReference type="EMBL" id="OAF67570.1"/>
    </source>
</evidence>
<gene>
    <name evidence="1" type="ORF">A3Q56_04717</name>
</gene>
<protein>
    <recommendedName>
        <fullName evidence="3">MULE transposase domain-containing protein</fullName>
    </recommendedName>
</protein>
<organism evidence="1 2">
    <name type="scientific">Intoshia linei</name>
    <dbReference type="NCBI Taxonomy" id="1819745"/>
    <lineage>
        <taxon>Eukaryota</taxon>
        <taxon>Metazoa</taxon>
        <taxon>Spiralia</taxon>
        <taxon>Lophotrochozoa</taxon>
        <taxon>Mesozoa</taxon>
        <taxon>Orthonectida</taxon>
        <taxon>Rhopaluridae</taxon>
        <taxon>Intoshia</taxon>
    </lineage>
</organism>
<comment type="caution">
    <text evidence="1">The sequence shown here is derived from an EMBL/GenBank/DDBJ whole genome shotgun (WGS) entry which is preliminary data.</text>
</comment>
<evidence type="ECO:0008006" key="3">
    <source>
        <dbReference type="Google" id="ProtNLM"/>
    </source>
</evidence>
<evidence type="ECO:0000313" key="2">
    <source>
        <dbReference type="Proteomes" id="UP000078046"/>
    </source>
</evidence>
<keyword evidence="2" id="KW-1185">Reference proteome</keyword>
<sequence>MYNKDRLTDNQKTRWRCRKRSCREELTTITNLKCKLKNSARESMDKSLNVVLNSIKSVSDDVIQKLPKDDSLVKTVNRVRNKDIPVFIPSIPIIPKSLWNNERPNGFEQILTVMGKYLGKFSPCAHGFLANKRQICYEDFFTGLEKLSNFTPENIIVDFEKLLINALTLSFGTAKVSGSVAYKEKAWQYQFIKRCLTLSFIPENDVLIYSEKIFFNYQSQDKNDSNLENFFKYFKKQFIPFNEPHRPSYDIRFWSCFNRIINSIPRTSNVIESWHKVLNSNFSVVHPNLAILIKTLSNMELQFYFNVVQRKAGKGIEITGTNFKKGENYFNALKSFTCFKCSMKSDSKLLYPKNMSQSDVIQISERLGYSIYCTVSVVNEVMKIMGYRRFPRSSIQKLEYLTLITSDNPVNNQHDCSRTISLLMSTTMILVKYDYVCQDNLHKFIIKKILCIMFKNYLKNIFCEIKERVIVDVEHVSFNVITEFTYKTYTCTKECHTTSVLNNITKTSVIEDKNKSAFLNQYYVEIKNNRIVDKTNSKQSLSSLTTNKYTFLDSVP</sequence>
<name>A0A177B0C1_9BILA</name>
<dbReference type="OrthoDB" id="10054162at2759"/>
<accession>A0A177B0C1</accession>
<proteinExistence type="predicted"/>